<dbReference type="Proteomes" id="UP000278983">
    <property type="component" value="Unassembled WGS sequence"/>
</dbReference>
<keyword evidence="11" id="KW-1185">Reference proteome</keyword>
<evidence type="ECO:0000256" key="6">
    <source>
        <dbReference type="ARBA" id="ARBA00023136"/>
    </source>
</evidence>
<evidence type="ECO:0000256" key="8">
    <source>
        <dbReference type="SAM" id="Coils"/>
    </source>
</evidence>
<comment type="similarity">
    <text evidence="2">Belongs to the outer membrane factor (OMF) (TC 1.B.17) family.</text>
</comment>
<evidence type="ECO:0000256" key="9">
    <source>
        <dbReference type="SAM" id="SignalP"/>
    </source>
</evidence>
<dbReference type="GO" id="GO:0015288">
    <property type="term" value="F:porin activity"/>
    <property type="evidence" value="ECO:0007669"/>
    <property type="project" value="TreeGrafter"/>
</dbReference>
<reference evidence="10 11" key="1">
    <citation type="submission" date="2018-12" db="EMBL/GenBank/DDBJ databases">
        <title>Genome sequencing of Prevotella sp. KCOM 3155 (= JS262).</title>
        <authorList>
            <person name="Kook J.-K."/>
            <person name="Park S.-N."/>
            <person name="Lim Y.K."/>
        </authorList>
    </citation>
    <scope>NUCLEOTIDE SEQUENCE [LARGE SCALE GENOMIC DNA]</scope>
    <source>
        <strain evidence="10 11">KCOM 3155</strain>
    </source>
</reference>
<evidence type="ECO:0000256" key="5">
    <source>
        <dbReference type="ARBA" id="ARBA00022692"/>
    </source>
</evidence>
<keyword evidence="8" id="KW-0175">Coiled coil</keyword>
<comment type="caution">
    <text evidence="10">The sequence shown here is derived from an EMBL/GenBank/DDBJ whole genome shotgun (WGS) entry which is preliminary data.</text>
</comment>
<dbReference type="OrthoDB" id="9811587at2"/>
<keyword evidence="9" id="KW-0732">Signal</keyword>
<gene>
    <name evidence="10" type="ORF">EHV08_11115</name>
</gene>
<dbReference type="SUPFAM" id="SSF56954">
    <property type="entry name" value="Outer membrane efflux proteins (OEP)"/>
    <property type="match status" value="1"/>
</dbReference>
<dbReference type="Gene3D" id="1.20.1600.10">
    <property type="entry name" value="Outer membrane efflux proteins (OEP)"/>
    <property type="match status" value="1"/>
</dbReference>
<dbReference type="RefSeq" id="WP_126679330.1">
    <property type="nucleotide sequence ID" value="NZ_CAUTUZ010000007.1"/>
</dbReference>
<feature type="coiled-coil region" evidence="8">
    <location>
        <begin position="191"/>
        <end position="227"/>
    </location>
</feature>
<feature type="signal peptide" evidence="9">
    <location>
        <begin position="1"/>
        <end position="19"/>
    </location>
</feature>
<evidence type="ECO:0000256" key="4">
    <source>
        <dbReference type="ARBA" id="ARBA00022452"/>
    </source>
</evidence>
<comment type="subcellular location">
    <subcellularLocation>
        <location evidence="1">Cell outer membrane</location>
    </subcellularLocation>
</comment>
<dbReference type="PANTHER" id="PTHR30026:SF20">
    <property type="entry name" value="OUTER MEMBRANE PROTEIN TOLC"/>
    <property type="match status" value="1"/>
</dbReference>
<dbReference type="PANTHER" id="PTHR30026">
    <property type="entry name" value="OUTER MEMBRANE PROTEIN TOLC"/>
    <property type="match status" value="1"/>
</dbReference>
<keyword evidence="6" id="KW-0472">Membrane</keyword>
<keyword evidence="3" id="KW-0813">Transport</keyword>
<organism evidence="10 11">
    <name type="scientific">Prevotella koreensis</name>
    <dbReference type="NCBI Taxonomy" id="2490854"/>
    <lineage>
        <taxon>Bacteria</taxon>
        <taxon>Pseudomonadati</taxon>
        <taxon>Bacteroidota</taxon>
        <taxon>Bacteroidia</taxon>
        <taxon>Bacteroidales</taxon>
        <taxon>Prevotellaceae</taxon>
        <taxon>Prevotella</taxon>
    </lineage>
</organism>
<evidence type="ECO:0000256" key="2">
    <source>
        <dbReference type="ARBA" id="ARBA00007613"/>
    </source>
</evidence>
<dbReference type="GO" id="GO:0015562">
    <property type="term" value="F:efflux transmembrane transporter activity"/>
    <property type="evidence" value="ECO:0007669"/>
    <property type="project" value="InterPro"/>
</dbReference>
<sequence length="441" mass="50154">MKSKILALFLCTFFATVSAQESKKWTMQDCVDYAIQHNIQIKKSRIKKHISHEDVLQSQADMLPSIMAQTSQNMTYRPWPETGRATVANGYVQTSVDKVFYNGSYGVNANWTIWNGGKNTKTIKQNKINEDMAELDSAITANNIQEQIVQLFVQIIYTSEAINVNKENLKTCMVNEERGRTMLEVGKMSKADLAQLTAQRAEAEYNVVEAETNVKNYKRQLKQLLQLTDTEFDVSIPEMTDEMALEEIPTLKDIYWKASNNRPEIRNVQLGIENSNLSVSLAKAQRMPTVSLNASVITNTTSMSESGWGTQMKNNLNVGAGVTVSIPILDNRQTKTAINKAMFQKQNYMLDLENELTTLYSNIENYWLQAESNQKRFKAARVNTESAQASFNLLQEQFTLGLKNIVELMNGKDKLYLAKQNELQSKYLTIFNIAMLKFYAR</sequence>
<dbReference type="GO" id="GO:1990281">
    <property type="term" value="C:efflux pump complex"/>
    <property type="evidence" value="ECO:0007669"/>
    <property type="project" value="TreeGrafter"/>
</dbReference>
<name>A0A3S0RQD2_9BACT</name>
<proteinExistence type="inferred from homology"/>
<dbReference type="InterPro" id="IPR003423">
    <property type="entry name" value="OMP_efflux"/>
</dbReference>
<accession>A0A3S0RQD2</accession>
<dbReference type="EMBL" id="RYYU01000001">
    <property type="protein sequence ID" value="RUL60238.1"/>
    <property type="molecule type" value="Genomic_DNA"/>
</dbReference>
<dbReference type="Pfam" id="PF02321">
    <property type="entry name" value="OEP"/>
    <property type="match status" value="2"/>
</dbReference>
<protein>
    <submittedName>
        <fullName evidence="10">TolC family protein</fullName>
    </submittedName>
</protein>
<evidence type="ECO:0000313" key="11">
    <source>
        <dbReference type="Proteomes" id="UP000278983"/>
    </source>
</evidence>
<keyword evidence="4" id="KW-1134">Transmembrane beta strand</keyword>
<keyword evidence="7" id="KW-0998">Cell outer membrane</keyword>
<dbReference type="GO" id="GO:0009279">
    <property type="term" value="C:cell outer membrane"/>
    <property type="evidence" value="ECO:0007669"/>
    <property type="project" value="UniProtKB-SubCell"/>
</dbReference>
<evidence type="ECO:0000313" key="10">
    <source>
        <dbReference type="EMBL" id="RUL60238.1"/>
    </source>
</evidence>
<dbReference type="InterPro" id="IPR051906">
    <property type="entry name" value="TolC-like"/>
</dbReference>
<evidence type="ECO:0000256" key="1">
    <source>
        <dbReference type="ARBA" id="ARBA00004442"/>
    </source>
</evidence>
<feature type="chain" id="PRO_5018631917" evidence="9">
    <location>
        <begin position="20"/>
        <end position="441"/>
    </location>
</feature>
<keyword evidence="5" id="KW-0812">Transmembrane</keyword>
<evidence type="ECO:0000256" key="3">
    <source>
        <dbReference type="ARBA" id="ARBA00022448"/>
    </source>
</evidence>
<evidence type="ECO:0000256" key="7">
    <source>
        <dbReference type="ARBA" id="ARBA00023237"/>
    </source>
</evidence>
<dbReference type="AlphaFoldDB" id="A0A3S0RQD2"/>